<evidence type="ECO:0000256" key="1">
    <source>
        <dbReference type="SAM" id="SignalP"/>
    </source>
</evidence>
<feature type="chain" id="PRO_5011515836" evidence="1">
    <location>
        <begin position="29"/>
        <end position="209"/>
    </location>
</feature>
<dbReference type="RefSeq" id="WP_091329831.1">
    <property type="nucleotide sequence ID" value="NZ_FOSW01000021.1"/>
</dbReference>
<dbReference type="PROSITE" id="PS51257">
    <property type="entry name" value="PROKAR_LIPOPROTEIN"/>
    <property type="match status" value="1"/>
</dbReference>
<dbReference type="Pfam" id="PF10646">
    <property type="entry name" value="Germane"/>
    <property type="match status" value="1"/>
</dbReference>
<dbReference type="InParanoid" id="A0A1I4LEK8"/>
<proteinExistence type="predicted"/>
<dbReference type="STRING" id="504800.SAMN04488085_12144"/>
<evidence type="ECO:0000313" key="4">
    <source>
        <dbReference type="Proteomes" id="UP000199152"/>
    </source>
</evidence>
<evidence type="ECO:0000313" key="3">
    <source>
        <dbReference type="EMBL" id="SFL89351.1"/>
    </source>
</evidence>
<accession>A0A1I4LEK8</accession>
<dbReference type="EMBL" id="FOSW01000021">
    <property type="protein sequence ID" value="SFL89351.1"/>
    <property type="molecule type" value="Genomic_DNA"/>
</dbReference>
<dbReference type="AlphaFoldDB" id="A0A1I4LEK8"/>
<organism evidence="3 4">
    <name type="scientific">Geodermatophilus ruber</name>
    <dbReference type="NCBI Taxonomy" id="504800"/>
    <lineage>
        <taxon>Bacteria</taxon>
        <taxon>Bacillati</taxon>
        <taxon>Actinomycetota</taxon>
        <taxon>Actinomycetes</taxon>
        <taxon>Geodermatophilales</taxon>
        <taxon>Geodermatophilaceae</taxon>
        <taxon>Geodermatophilus</taxon>
    </lineage>
</organism>
<sequence length="209" mass="20875">MTRGIRALVALALLCALAACGVPTGGQAQTIPASDVPYGLTTPSPEPATATAPSPMLTSTLVYLVAGDDGLVGRGRDVTGASSRDRLDALLDELAEGPTARERDEQLSTALPPEVELTVTGVSDGTATIDLSGAEQAPSGGAGRRAVAQLVLTATSVPGVDAVVLTLDGQRVDAPLPSGELTPVPLTAADYQSFLSPAPTASALPAPPT</sequence>
<evidence type="ECO:0000259" key="2">
    <source>
        <dbReference type="SMART" id="SM00909"/>
    </source>
</evidence>
<protein>
    <submittedName>
        <fullName evidence="3">Sporulation and spore germination</fullName>
    </submittedName>
</protein>
<feature type="domain" description="GerMN" evidence="2">
    <location>
        <begin position="87"/>
        <end position="176"/>
    </location>
</feature>
<keyword evidence="1" id="KW-0732">Signal</keyword>
<reference evidence="3 4" key="1">
    <citation type="submission" date="2016-10" db="EMBL/GenBank/DDBJ databases">
        <authorList>
            <person name="de Groot N.N."/>
        </authorList>
    </citation>
    <scope>NUCLEOTIDE SEQUENCE [LARGE SCALE GENOMIC DNA]</scope>
    <source>
        <strain evidence="3 4">DSM 45317</strain>
    </source>
</reference>
<dbReference type="InterPro" id="IPR019606">
    <property type="entry name" value="GerMN"/>
</dbReference>
<dbReference type="Proteomes" id="UP000199152">
    <property type="component" value="Unassembled WGS sequence"/>
</dbReference>
<dbReference type="SMART" id="SM00909">
    <property type="entry name" value="Germane"/>
    <property type="match status" value="1"/>
</dbReference>
<feature type="signal peptide" evidence="1">
    <location>
        <begin position="1"/>
        <end position="28"/>
    </location>
</feature>
<gene>
    <name evidence="3" type="ORF">SAMN04488085_12144</name>
</gene>
<name>A0A1I4LEK8_9ACTN</name>
<keyword evidence="4" id="KW-1185">Reference proteome</keyword>
<dbReference type="OrthoDB" id="3774064at2"/>